<evidence type="ECO:0000256" key="6">
    <source>
        <dbReference type="ARBA" id="ARBA00022917"/>
    </source>
</evidence>
<sequence length="890" mass="101898">MQKLSFQDWGIIGSWNKSYSTMDKCFEATELKAFSDLFSKGFIFRGLLPVYWSTCTKSAIAESELEYNPEHKSCSIYLKISLTRCSDRLVKKLSYNCNVYAIIWTTNPWTIFSNEAVAYNSDVNYVLLQSQTSGDVFLISKYFSDRLKSLLSKEKLQIVDELIGDDLTGCFYRHPTRVFCEKPFLPSSHVYESIGTGLVHIAPCHGKEDFEFAKKHNLPLNSLVDESGCFIREVGSELAGLNVLDEGNASVVKLLEPITIHKEVISHSYPYDWRTKKPVIIQLSNQWFINTEKISHLALEEYKNVNVIPASHKLSMLPFLSQRPNWCISRQRAWGVPIPVLFKKADNSPIVDHDLIDHIASRVASEGSDFWFTEACDQLIPKWFWKKWALTSHDVYKSTEVFDVWFDSGLSWLCVLNSENYSRLPQSNVVADTYLEGHDQFRGWFSSSLLLSIALTGRAPFKNLVVHGFVADSQGHKMSKSLGNGITPKELISNQHGCIDIMRRWVCYSGLNSQCRLGSKEIDQNTASYKGLRNSLRFMTGNLYDFCPVTYLNHNEEINSIHTNYSLSRLILEMTNYVITKDNPNTSCLSPLDRSVLYYLSTLISNSLHIYYPQFRYNVILAEIDQFLSHLSSVYITSVKDRLYFSNPNDPCRRNTQTVFWLTVECLKALLAPILPYLMEEVESVTWDLLSTQLNDFCQSTTLLERYSSLSLHDYCSIDKSKPCSDWILCLLAMSQWDKFKDDLSFVNFASSLFHSLINSLPKDRKCIPSTNPLSNAHVHISIPAKCQESYHMLKALHPLESCISVSSDLCYILRAASTSWSIESHKEGVLNSSEYYKFTINDMQVFVKFPLENQTIKCQRCHRYTNNGVEKTLCPRCMQIINNPLAVKI</sequence>
<dbReference type="InterPro" id="IPR009008">
    <property type="entry name" value="Val/Leu/Ile-tRNA-synth_edit"/>
</dbReference>
<evidence type="ECO:0000256" key="8">
    <source>
        <dbReference type="ARBA" id="ARBA00032665"/>
    </source>
</evidence>
<dbReference type="STRING" id="6182.A0A4Z2D1L0"/>
<dbReference type="GO" id="GO:0006428">
    <property type="term" value="P:isoleucyl-tRNA aminoacylation"/>
    <property type="evidence" value="ECO:0007669"/>
    <property type="project" value="InterPro"/>
</dbReference>
<dbReference type="InterPro" id="IPR014729">
    <property type="entry name" value="Rossmann-like_a/b/a_fold"/>
</dbReference>
<dbReference type="Pfam" id="PF08264">
    <property type="entry name" value="Anticodon_1"/>
    <property type="match status" value="1"/>
</dbReference>
<keyword evidence="5" id="KW-0067">ATP-binding</keyword>
<evidence type="ECO:0000313" key="11">
    <source>
        <dbReference type="EMBL" id="TNN10364.1"/>
    </source>
</evidence>
<dbReference type="GO" id="GO:0032543">
    <property type="term" value="P:mitochondrial translation"/>
    <property type="evidence" value="ECO:0007669"/>
    <property type="project" value="TreeGrafter"/>
</dbReference>
<dbReference type="GO" id="GO:0004822">
    <property type="term" value="F:isoleucine-tRNA ligase activity"/>
    <property type="evidence" value="ECO:0007669"/>
    <property type="project" value="UniProtKB-EC"/>
</dbReference>
<dbReference type="PANTHER" id="PTHR42765">
    <property type="entry name" value="SOLEUCYL-TRNA SYNTHETASE"/>
    <property type="match status" value="1"/>
</dbReference>
<evidence type="ECO:0000259" key="9">
    <source>
        <dbReference type="Pfam" id="PF00133"/>
    </source>
</evidence>
<dbReference type="InterPro" id="IPR002301">
    <property type="entry name" value="Ile-tRNA-ligase"/>
</dbReference>
<gene>
    <name evidence="11" type="ORF">EWB00_005343</name>
</gene>
<dbReference type="Gene3D" id="3.40.50.620">
    <property type="entry name" value="HUPs"/>
    <property type="match status" value="2"/>
</dbReference>
<keyword evidence="3 11" id="KW-0436">Ligase</keyword>
<accession>A0A4Z2D1L0</accession>
<evidence type="ECO:0000256" key="4">
    <source>
        <dbReference type="ARBA" id="ARBA00022741"/>
    </source>
</evidence>
<reference evidence="11 12" key="1">
    <citation type="submission" date="2019-03" db="EMBL/GenBank/DDBJ databases">
        <title>An improved genome assembly of the fluke Schistosoma japonicum.</title>
        <authorList>
            <person name="Hu W."/>
            <person name="Luo F."/>
            <person name="Yin M."/>
            <person name="Mo X."/>
            <person name="Sun C."/>
            <person name="Wu Q."/>
            <person name="Zhu B."/>
            <person name="Xiang M."/>
            <person name="Wang J."/>
            <person name="Wang Y."/>
            <person name="Zhang T."/>
            <person name="Xu B."/>
            <person name="Zheng H."/>
            <person name="Feng Z."/>
        </authorList>
    </citation>
    <scope>NUCLEOTIDE SEQUENCE [LARGE SCALE GENOMIC DNA]</scope>
    <source>
        <strain evidence="11">HuSjv2</strain>
        <tissue evidence="11">Worms</tissue>
    </source>
</reference>
<evidence type="ECO:0000256" key="1">
    <source>
        <dbReference type="ARBA" id="ARBA00005594"/>
    </source>
</evidence>
<protein>
    <recommendedName>
        <fullName evidence="2">isoleucine--tRNA ligase</fullName>
        <ecNumber evidence="2">6.1.1.5</ecNumber>
    </recommendedName>
    <alternativeName>
        <fullName evidence="8">Isoleucyl-tRNA synthetase</fullName>
    </alternativeName>
</protein>
<dbReference type="InterPro" id="IPR002300">
    <property type="entry name" value="aa-tRNA-synth_Ia"/>
</dbReference>
<proteinExistence type="inferred from homology"/>
<dbReference type="SUPFAM" id="SSF52374">
    <property type="entry name" value="Nucleotidylyl transferase"/>
    <property type="match status" value="1"/>
</dbReference>
<evidence type="ECO:0000256" key="7">
    <source>
        <dbReference type="ARBA" id="ARBA00023146"/>
    </source>
</evidence>
<dbReference type="OrthoDB" id="10264412at2759"/>
<dbReference type="InterPro" id="IPR050081">
    <property type="entry name" value="Ile-tRNA_ligase"/>
</dbReference>
<dbReference type="EC" id="6.1.1.5" evidence="2"/>
<dbReference type="Gene3D" id="3.90.740.10">
    <property type="entry name" value="Valyl/Leucyl/Isoleucyl-tRNA synthetase, editing domain"/>
    <property type="match status" value="1"/>
</dbReference>
<dbReference type="GO" id="GO:0005739">
    <property type="term" value="C:mitochondrion"/>
    <property type="evidence" value="ECO:0007669"/>
    <property type="project" value="TreeGrafter"/>
</dbReference>
<dbReference type="InterPro" id="IPR009080">
    <property type="entry name" value="tRNAsynth_Ia_anticodon-bd"/>
</dbReference>
<dbReference type="GO" id="GO:0002161">
    <property type="term" value="F:aminoacyl-tRNA deacylase activity"/>
    <property type="evidence" value="ECO:0007669"/>
    <property type="project" value="InterPro"/>
</dbReference>
<dbReference type="PANTHER" id="PTHR42765:SF1">
    <property type="entry name" value="ISOLEUCINE--TRNA LIGASE, MITOCHONDRIAL"/>
    <property type="match status" value="1"/>
</dbReference>
<organism evidence="11 12">
    <name type="scientific">Schistosoma japonicum</name>
    <name type="common">Blood fluke</name>
    <dbReference type="NCBI Taxonomy" id="6182"/>
    <lineage>
        <taxon>Eukaryota</taxon>
        <taxon>Metazoa</taxon>
        <taxon>Spiralia</taxon>
        <taxon>Lophotrochozoa</taxon>
        <taxon>Platyhelminthes</taxon>
        <taxon>Trematoda</taxon>
        <taxon>Digenea</taxon>
        <taxon>Strigeidida</taxon>
        <taxon>Schistosomatoidea</taxon>
        <taxon>Schistosomatidae</taxon>
        <taxon>Schistosoma</taxon>
    </lineage>
</organism>
<dbReference type="Proteomes" id="UP000311919">
    <property type="component" value="Unassembled WGS sequence"/>
</dbReference>
<dbReference type="SUPFAM" id="SSF47323">
    <property type="entry name" value="Anticodon-binding domain of a subclass of class I aminoacyl-tRNA synthetases"/>
    <property type="match status" value="1"/>
</dbReference>
<dbReference type="Gene3D" id="1.10.730.20">
    <property type="match status" value="1"/>
</dbReference>
<evidence type="ECO:0000259" key="10">
    <source>
        <dbReference type="Pfam" id="PF08264"/>
    </source>
</evidence>
<dbReference type="Pfam" id="PF00133">
    <property type="entry name" value="tRNA-synt_1"/>
    <property type="match status" value="1"/>
</dbReference>
<keyword evidence="6" id="KW-0648">Protein biosynthesis</keyword>
<dbReference type="GO" id="GO:0005524">
    <property type="term" value="F:ATP binding"/>
    <property type="evidence" value="ECO:0007669"/>
    <property type="project" value="UniProtKB-KW"/>
</dbReference>
<keyword evidence="4" id="KW-0547">Nucleotide-binding</keyword>
<feature type="domain" description="Aminoacyl-tRNA synthetase class Ia" evidence="9">
    <location>
        <begin position="3"/>
        <end position="514"/>
    </location>
</feature>
<evidence type="ECO:0000256" key="3">
    <source>
        <dbReference type="ARBA" id="ARBA00022598"/>
    </source>
</evidence>
<comment type="caution">
    <text evidence="11">The sequence shown here is derived from an EMBL/GenBank/DDBJ whole genome shotgun (WGS) entry which is preliminary data.</text>
</comment>
<evidence type="ECO:0000256" key="2">
    <source>
        <dbReference type="ARBA" id="ARBA00013165"/>
    </source>
</evidence>
<evidence type="ECO:0000313" key="12">
    <source>
        <dbReference type="Proteomes" id="UP000311919"/>
    </source>
</evidence>
<dbReference type="FunFam" id="3.90.740.10:FF:000009">
    <property type="entry name" value="Isoleucyl-tRNA synthetase 2, mitochondrial"/>
    <property type="match status" value="1"/>
</dbReference>
<keyword evidence="12" id="KW-1185">Reference proteome</keyword>
<comment type="similarity">
    <text evidence="1">Belongs to the class-I aminoacyl-tRNA synthetase family.</text>
</comment>
<name>A0A4Z2D1L0_SCHJA</name>
<dbReference type="Gene3D" id="1.10.10.830">
    <property type="entry name" value="Ile-tRNA synthetase CP2 domain-like"/>
    <property type="match status" value="1"/>
</dbReference>
<dbReference type="InterPro" id="IPR013155">
    <property type="entry name" value="M/V/L/I-tRNA-synth_anticd-bd"/>
</dbReference>
<evidence type="ECO:0000256" key="5">
    <source>
        <dbReference type="ARBA" id="ARBA00022840"/>
    </source>
</evidence>
<dbReference type="AlphaFoldDB" id="A0A4Z2D1L0"/>
<keyword evidence="7" id="KW-0030">Aminoacyl-tRNA synthetase</keyword>
<dbReference type="PRINTS" id="PR00984">
    <property type="entry name" value="TRNASYNTHILE"/>
</dbReference>
<dbReference type="SUPFAM" id="SSF50677">
    <property type="entry name" value="ValRS/IleRS/LeuRS editing domain"/>
    <property type="match status" value="1"/>
</dbReference>
<dbReference type="EMBL" id="SKCS01000359">
    <property type="protein sequence ID" value="TNN10364.1"/>
    <property type="molecule type" value="Genomic_DNA"/>
</dbReference>
<feature type="domain" description="Methionyl/Valyl/Leucyl/Isoleucyl-tRNA synthetase anticodon-binding" evidence="10">
    <location>
        <begin position="594"/>
        <end position="691"/>
    </location>
</feature>